<sequence length="121" mass="13804">MSKKSNLSTRYIEALRRLPQYTCNTDRTGPLTHVMTGVRVLPVDNLADDEDSGLLEIQYPGGHKIVVYAALFFDIALKEAAEIEVNLSPDDNYIFGRKQTAVQRSITYLREHLERKYSLND</sequence>
<evidence type="ECO:0000313" key="1">
    <source>
        <dbReference type="EMBL" id="ECC3916809.1"/>
    </source>
</evidence>
<name>A0A5Y1YCQ1_SALDZ</name>
<dbReference type="AlphaFoldDB" id="A0A5Y1YCQ1"/>
<dbReference type="EMBL" id="AAIBIC010000038">
    <property type="protein sequence ID" value="ECC3916809.1"/>
    <property type="molecule type" value="Genomic_DNA"/>
</dbReference>
<reference evidence="1" key="1">
    <citation type="submission" date="2018-08" db="EMBL/GenBank/DDBJ databases">
        <authorList>
            <person name="Ashton P.M."/>
            <person name="Dallman T."/>
            <person name="Nair S."/>
            <person name="De Pinna E."/>
            <person name="Peters T."/>
            <person name="Grant K."/>
        </authorList>
    </citation>
    <scope>NUCLEOTIDE SEQUENCE [LARGE SCALE GENOMIC DNA]</scope>
    <source>
        <strain evidence="1">294779</strain>
    </source>
</reference>
<dbReference type="Proteomes" id="UP000839735">
    <property type="component" value="Unassembled WGS sequence"/>
</dbReference>
<proteinExistence type="predicted"/>
<protein>
    <submittedName>
        <fullName evidence="1">Uncharacterized protein</fullName>
    </submittedName>
</protein>
<comment type="caution">
    <text evidence="1">The sequence shown here is derived from an EMBL/GenBank/DDBJ whole genome shotgun (WGS) entry which is preliminary data.</text>
</comment>
<accession>A0A5Y1YCQ1</accession>
<organism evidence="1">
    <name type="scientific">Salmonella diarizonae</name>
    <dbReference type="NCBI Taxonomy" id="59204"/>
    <lineage>
        <taxon>Bacteria</taxon>
        <taxon>Pseudomonadati</taxon>
        <taxon>Pseudomonadota</taxon>
        <taxon>Gammaproteobacteria</taxon>
        <taxon>Enterobacterales</taxon>
        <taxon>Enterobacteriaceae</taxon>
        <taxon>Salmonella</taxon>
    </lineage>
</organism>
<gene>
    <name evidence="1" type="ORF">CTQ69_23130</name>
</gene>